<dbReference type="EMBL" id="JABSNP010000005">
    <property type="protein sequence ID" value="NRT18646.1"/>
    <property type="molecule type" value="Genomic_DNA"/>
</dbReference>
<feature type="modified residue" description="4-aspartylphosphate" evidence="1">
    <location>
        <position position="59"/>
    </location>
</feature>
<evidence type="ECO:0000259" key="2">
    <source>
        <dbReference type="PROSITE" id="PS50110"/>
    </source>
</evidence>
<name>A0ABX2FNA1_9BACT</name>
<dbReference type="PANTHER" id="PTHR44520:SF2">
    <property type="entry name" value="RESPONSE REGULATOR RCP1"/>
    <property type="match status" value="1"/>
</dbReference>
<evidence type="ECO:0000313" key="4">
    <source>
        <dbReference type="Proteomes" id="UP000779507"/>
    </source>
</evidence>
<evidence type="ECO:0000313" key="3">
    <source>
        <dbReference type="EMBL" id="NRT18646.1"/>
    </source>
</evidence>
<dbReference type="Gene3D" id="3.40.50.2300">
    <property type="match status" value="1"/>
</dbReference>
<dbReference type="RefSeq" id="WP_173809393.1">
    <property type="nucleotide sequence ID" value="NZ_JABSNP010000005.1"/>
</dbReference>
<accession>A0ABX2FNA1</accession>
<comment type="caution">
    <text evidence="3">The sequence shown here is derived from an EMBL/GenBank/DDBJ whole genome shotgun (WGS) entry which is preliminary data.</text>
</comment>
<proteinExistence type="predicted"/>
<keyword evidence="4" id="KW-1185">Reference proteome</keyword>
<dbReference type="InterPro" id="IPR001789">
    <property type="entry name" value="Sig_transdc_resp-reg_receiver"/>
</dbReference>
<dbReference type="SMART" id="SM00448">
    <property type="entry name" value="REC"/>
    <property type="match status" value="1"/>
</dbReference>
<dbReference type="Pfam" id="PF00072">
    <property type="entry name" value="Response_reg"/>
    <property type="match status" value="1"/>
</dbReference>
<dbReference type="PANTHER" id="PTHR44520">
    <property type="entry name" value="RESPONSE REGULATOR RCP1-RELATED"/>
    <property type="match status" value="1"/>
</dbReference>
<keyword evidence="1" id="KW-0597">Phosphoprotein</keyword>
<dbReference type="InterPro" id="IPR011006">
    <property type="entry name" value="CheY-like_superfamily"/>
</dbReference>
<sequence>MKAFELVYVVEDDWIASVVTEMLLEQNEAFGTVRKFTNGQSALNALRQATEIPDLILLDLNMPVMDGWEFLEGFSALLLPKRVPVCVLTSSIHPNDIAKSKSYKEVAAYFSKPLDDDTLVQIVRLLG</sequence>
<dbReference type="SUPFAM" id="SSF52172">
    <property type="entry name" value="CheY-like"/>
    <property type="match status" value="1"/>
</dbReference>
<dbReference type="PROSITE" id="PS50110">
    <property type="entry name" value="RESPONSE_REGULATORY"/>
    <property type="match status" value="1"/>
</dbReference>
<reference evidence="3 4" key="1">
    <citation type="submission" date="2020-05" db="EMBL/GenBank/DDBJ databases">
        <title>Genomic Encyclopedia of Type Strains, Phase IV (KMG-V): Genome sequencing to study the core and pangenomes of soil and plant-associated prokaryotes.</title>
        <authorList>
            <person name="Whitman W."/>
        </authorList>
    </citation>
    <scope>NUCLEOTIDE SEQUENCE [LARGE SCALE GENOMIC DNA]</scope>
    <source>
        <strain evidence="3 4">9A</strain>
    </source>
</reference>
<evidence type="ECO:0000256" key="1">
    <source>
        <dbReference type="PROSITE-ProRule" id="PRU00169"/>
    </source>
</evidence>
<feature type="domain" description="Response regulatory" evidence="2">
    <location>
        <begin position="6"/>
        <end position="127"/>
    </location>
</feature>
<protein>
    <submittedName>
        <fullName evidence="3">CheY-like chemotaxis protein</fullName>
    </submittedName>
</protein>
<organism evidence="3 4">
    <name type="scientific">Hymenobacter caeli</name>
    <dbReference type="NCBI Taxonomy" id="2735894"/>
    <lineage>
        <taxon>Bacteria</taxon>
        <taxon>Pseudomonadati</taxon>
        <taxon>Bacteroidota</taxon>
        <taxon>Cytophagia</taxon>
        <taxon>Cytophagales</taxon>
        <taxon>Hymenobacteraceae</taxon>
        <taxon>Hymenobacter</taxon>
    </lineage>
</organism>
<gene>
    <name evidence="3" type="ORF">HNP98_001467</name>
</gene>
<dbReference type="InterPro" id="IPR052893">
    <property type="entry name" value="TCS_response_regulator"/>
</dbReference>
<dbReference type="Proteomes" id="UP000779507">
    <property type="component" value="Unassembled WGS sequence"/>
</dbReference>